<dbReference type="InterPro" id="IPR052509">
    <property type="entry name" value="Metal_resp_DNA-bind_regulator"/>
</dbReference>
<dbReference type="InterPro" id="IPR005149">
    <property type="entry name" value="Tscrpt_reg_PadR_N"/>
</dbReference>
<protein>
    <submittedName>
        <fullName evidence="2">PadR family transcriptional regulator</fullName>
    </submittedName>
</protein>
<dbReference type="Pfam" id="PF03551">
    <property type="entry name" value="PadR"/>
    <property type="match status" value="1"/>
</dbReference>
<accession>A0A9W6D4L4</accession>
<evidence type="ECO:0000313" key="2">
    <source>
        <dbReference type="EMBL" id="GLI33071.1"/>
    </source>
</evidence>
<evidence type="ECO:0000259" key="1">
    <source>
        <dbReference type="Pfam" id="PF03551"/>
    </source>
</evidence>
<dbReference type="PANTHER" id="PTHR33169:SF14">
    <property type="entry name" value="TRANSCRIPTIONAL REGULATOR RV3488"/>
    <property type="match status" value="1"/>
</dbReference>
<name>A0A9W6D4L4_9BACT</name>
<gene>
    <name evidence="2" type="ORF">DAMNIGENAA_05040</name>
</gene>
<dbReference type="InterPro" id="IPR036388">
    <property type="entry name" value="WH-like_DNA-bd_sf"/>
</dbReference>
<dbReference type="SUPFAM" id="SSF46785">
    <property type="entry name" value="Winged helix' DNA-binding domain"/>
    <property type="match status" value="1"/>
</dbReference>
<proteinExistence type="predicted"/>
<dbReference type="EMBL" id="BSDR01000001">
    <property type="protein sequence ID" value="GLI33071.1"/>
    <property type="molecule type" value="Genomic_DNA"/>
</dbReference>
<sequence length="137" mass="15474">MPVDLDECPCSGKNMSTLLAPWILLTLYRHEGTHGYEIQKMIQQRLCELGLGSNIAGLYRHLKMLEKRGLVKPIWDTGETGPARRTFFLTEAGKECLARWMKTLSIQMSLIGKLLDEANRTFLPLTSSADIAHKDDL</sequence>
<comment type="caution">
    <text evidence="2">The sequence shown here is derived from an EMBL/GenBank/DDBJ whole genome shotgun (WGS) entry which is preliminary data.</text>
</comment>
<organism evidence="2 3">
    <name type="scientific">Desulforhabdus amnigena</name>
    <dbReference type="NCBI Taxonomy" id="40218"/>
    <lineage>
        <taxon>Bacteria</taxon>
        <taxon>Pseudomonadati</taxon>
        <taxon>Thermodesulfobacteriota</taxon>
        <taxon>Syntrophobacteria</taxon>
        <taxon>Syntrophobacterales</taxon>
        <taxon>Syntrophobacteraceae</taxon>
        <taxon>Desulforhabdus</taxon>
    </lineage>
</organism>
<evidence type="ECO:0000313" key="3">
    <source>
        <dbReference type="Proteomes" id="UP001144372"/>
    </source>
</evidence>
<dbReference type="Proteomes" id="UP001144372">
    <property type="component" value="Unassembled WGS sequence"/>
</dbReference>
<reference evidence="2" key="1">
    <citation type="submission" date="2022-12" db="EMBL/GenBank/DDBJ databases">
        <title>Reference genome sequencing for broad-spectrum identification of bacterial and archaeal isolates by mass spectrometry.</title>
        <authorList>
            <person name="Sekiguchi Y."/>
            <person name="Tourlousse D.M."/>
        </authorList>
    </citation>
    <scope>NUCLEOTIDE SEQUENCE</scope>
    <source>
        <strain evidence="2">ASRB1</strain>
    </source>
</reference>
<keyword evidence="3" id="KW-1185">Reference proteome</keyword>
<dbReference type="Gene3D" id="1.10.10.10">
    <property type="entry name" value="Winged helix-like DNA-binding domain superfamily/Winged helix DNA-binding domain"/>
    <property type="match status" value="1"/>
</dbReference>
<dbReference type="InterPro" id="IPR036390">
    <property type="entry name" value="WH_DNA-bd_sf"/>
</dbReference>
<dbReference type="RefSeq" id="WP_281792089.1">
    <property type="nucleotide sequence ID" value="NZ_BSDR01000001.1"/>
</dbReference>
<dbReference type="AlphaFoldDB" id="A0A9W6D4L4"/>
<feature type="domain" description="Transcription regulator PadR N-terminal" evidence="1">
    <location>
        <begin position="25"/>
        <end position="98"/>
    </location>
</feature>
<dbReference type="PANTHER" id="PTHR33169">
    <property type="entry name" value="PADR-FAMILY TRANSCRIPTIONAL REGULATOR"/>
    <property type="match status" value="1"/>
</dbReference>